<dbReference type="SUPFAM" id="SSF54928">
    <property type="entry name" value="RNA-binding domain, RBD"/>
    <property type="match status" value="1"/>
</dbReference>
<dbReference type="CDD" id="cd00590">
    <property type="entry name" value="RRM_SF"/>
    <property type="match status" value="1"/>
</dbReference>
<evidence type="ECO:0000313" key="4">
    <source>
        <dbReference type="Proteomes" id="UP001056012"/>
    </source>
</evidence>
<dbReference type="SMART" id="SM00360">
    <property type="entry name" value="RRM"/>
    <property type="match status" value="1"/>
</dbReference>
<dbReference type="PROSITE" id="PS50102">
    <property type="entry name" value="RRM"/>
    <property type="match status" value="1"/>
</dbReference>
<keyword evidence="4" id="KW-1185">Reference proteome</keyword>
<evidence type="ECO:0000313" key="3">
    <source>
        <dbReference type="EMBL" id="USP73993.1"/>
    </source>
</evidence>
<accession>A0A9Q8Z445</accession>
<dbReference type="AlphaFoldDB" id="A0A9Q8Z445"/>
<protein>
    <recommendedName>
        <fullName evidence="2">RRM domain-containing protein</fullName>
    </recommendedName>
</protein>
<dbReference type="InterPro" id="IPR012677">
    <property type="entry name" value="Nucleotide-bd_a/b_plait_sf"/>
</dbReference>
<organism evidence="3 4">
    <name type="scientific">Curvularia clavata</name>
    <dbReference type="NCBI Taxonomy" id="95742"/>
    <lineage>
        <taxon>Eukaryota</taxon>
        <taxon>Fungi</taxon>
        <taxon>Dikarya</taxon>
        <taxon>Ascomycota</taxon>
        <taxon>Pezizomycotina</taxon>
        <taxon>Dothideomycetes</taxon>
        <taxon>Pleosporomycetidae</taxon>
        <taxon>Pleosporales</taxon>
        <taxon>Pleosporineae</taxon>
        <taxon>Pleosporaceae</taxon>
        <taxon>Curvularia</taxon>
    </lineage>
</organism>
<dbReference type="InterPro" id="IPR000504">
    <property type="entry name" value="RRM_dom"/>
</dbReference>
<dbReference type="EMBL" id="CP089274">
    <property type="protein sequence ID" value="USP73993.1"/>
    <property type="molecule type" value="Genomic_DNA"/>
</dbReference>
<evidence type="ECO:0000256" key="1">
    <source>
        <dbReference type="PROSITE-ProRule" id="PRU00176"/>
    </source>
</evidence>
<keyword evidence="1" id="KW-0694">RNA-binding</keyword>
<reference evidence="3" key="1">
    <citation type="submission" date="2021-12" db="EMBL/GenBank/DDBJ databases">
        <title>Curvularia clavata genome.</title>
        <authorList>
            <person name="Cao Y."/>
        </authorList>
    </citation>
    <scope>NUCLEOTIDE SEQUENCE</scope>
    <source>
        <strain evidence="3">Yc1106</strain>
    </source>
</reference>
<dbReference type="Gene3D" id="3.30.70.330">
    <property type="match status" value="1"/>
</dbReference>
<evidence type="ECO:0000259" key="2">
    <source>
        <dbReference type="PROSITE" id="PS50102"/>
    </source>
</evidence>
<proteinExistence type="predicted"/>
<dbReference type="Proteomes" id="UP001056012">
    <property type="component" value="Chromosome 1"/>
</dbReference>
<dbReference type="VEuPathDB" id="FungiDB:yc1106_01267"/>
<dbReference type="GO" id="GO:0003723">
    <property type="term" value="F:RNA binding"/>
    <property type="evidence" value="ECO:0007669"/>
    <property type="project" value="UniProtKB-UniRule"/>
</dbReference>
<feature type="domain" description="RRM" evidence="2">
    <location>
        <begin position="214"/>
        <end position="293"/>
    </location>
</feature>
<name>A0A9Q8Z445_CURCL</name>
<dbReference type="InterPro" id="IPR035979">
    <property type="entry name" value="RBD_domain_sf"/>
</dbReference>
<dbReference type="Pfam" id="PF00076">
    <property type="entry name" value="RRM_1"/>
    <property type="match status" value="1"/>
</dbReference>
<sequence length="328" mass="36142">MSYSGPWKEGDGDFLLVVSGATRYAQYLAGWQEFKDHLRKVVKQQPGWAEVYSSQGHRRGEMQGWCRIGNREDADAASKVYYLAKGILVHVWETSRKSDDYRLIRCNCSAVFPEIPEGGHSTGRCGIDIGRVNQLSVGRTASAAVSAPYVPAQSSYPYPMYPQMQAHSQAQQQPGYAPVLVYPTYSMSSPRLYSSSTNGIPVNIQGGALLTEAHGISIRNLSCKCTMEDLNALLLQTVGCAIDIQFLRDNKTGVFKGAAIAKFASKELAQHAVKTLNSEVYMGMTLHVRMDTDITVVGQTEPMVVNGSYRVNSTKQLFEICSSDKFQP</sequence>
<gene>
    <name evidence="3" type="ORF">yc1106_01267</name>
</gene>
<dbReference type="OrthoDB" id="1049195at2759"/>